<comment type="caution">
    <text evidence="1">The sequence shown here is derived from an EMBL/GenBank/DDBJ whole genome shotgun (WGS) entry which is preliminary data.</text>
</comment>
<evidence type="ECO:0000313" key="1">
    <source>
        <dbReference type="EMBL" id="KAH7924505.1"/>
    </source>
</evidence>
<dbReference type="Proteomes" id="UP000790709">
    <property type="component" value="Unassembled WGS sequence"/>
</dbReference>
<proteinExistence type="predicted"/>
<accession>A0ACB8BFF8</accession>
<evidence type="ECO:0000313" key="2">
    <source>
        <dbReference type="Proteomes" id="UP000790709"/>
    </source>
</evidence>
<sequence length="196" mass="22243">MTRASGKLARTAEWSLQREWGGLECAEWNEERVDNGGESWVMEDRCRPKGVRLTRTRRAANCQPHPFVLSSRSFSSSSLPDPYASPLPRAYAPALVPLAGPMYATNCQLSFDDSIHRLLVDALSFRSTALKNDRRRAHGNRPRRGVANDRRGYERHLETETKIGIAYAHWRLPSSQPEETDEAGGQKVVSWRDMVY</sequence>
<protein>
    <submittedName>
        <fullName evidence="1">Uncharacterized protein</fullName>
    </submittedName>
</protein>
<organism evidence="1 2">
    <name type="scientific">Leucogyrophana mollusca</name>
    <dbReference type="NCBI Taxonomy" id="85980"/>
    <lineage>
        <taxon>Eukaryota</taxon>
        <taxon>Fungi</taxon>
        <taxon>Dikarya</taxon>
        <taxon>Basidiomycota</taxon>
        <taxon>Agaricomycotina</taxon>
        <taxon>Agaricomycetes</taxon>
        <taxon>Agaricomycetidae</taxon>
        <taxon>Boletales</taxon>
        <taxon>Boletales incertae sedis</taxon>
        <taxon>Leucogyrophana</taxon>
    </lineage>
</organism>
<keyword evidence="2" id="KW-1185">Reference proteome</keyword>
<gene>
    <name evidence="1" type="ORF">BV22DRAFT_1047393</name>
</gene>
<name>A0ACB8BFF8_9AGAM</name>
<reference evidence="1" key="1">
    <citation type="journal article" date="2021" name="New Phytol.">
        <title>Evolutionary innovations through gain and loss of genes in the ectomycorrhizal Boletales.</title>
        <authorList>
            <person name="Wu G."/>
            <person name="Miyauchi S."/>
            <person name="Morin E."/>
            <person name="Kuo A."/>
            <person name="Drula E."/>
            <person name="Varga T."/>
            <person name="Kohler A."/>
            <person name="Feng B."/>
            <person name="Cao Y."/>
            <person name="Lipzen A."/>
            <person name="Daum C."/>
            <person name="Hundley H."/>
            <person name="Pangilinan J."/>
            <person name="Johnson J."/>
            <person name="Barry K."/>
            <person name="LaButti K."/>
            <person name="Ng V."/>
            <person name="Ahrendt S."/>
            <person name="Min B."/>
            <person name="Choi I.G."/>
            <person name="Park H."/>
            <person name="Plett J.M."/>
            <person name="Magnuson J."/>
            <person name="Spatafora J.W."/>
            <person name="Nagy L.G."/>
            <person name="Henrissat B."/>
            <person name="Grigoriev I.V."/>
            <person name="Yang Z.L."/>
            <person name="Xu J."/>
            <person name="Martin F.M."/>
        </authorList>
    </citation>
    <scope>NUCLEOTIDE SEQUENCE</scope>
    <source>
        <strain evidence="1">KUC20120723A-06</strain>
    </source>
</reference>
<dbReference type="EMBL" id="MU266422">
    <property type="protein sequence ID" value="KAH7924505.1"/>
    <property type="molecule type" value="Genomic_DNA"/>
</dbReference>